<evidence type="ECO:0000259" key="11">
    <source>
        <dbReference type="PROSITE" id="PS51846"/>
    </source>
</evidence>
<feature type="domain" description="CNNM transmembrane" evidence="11">
    <location>
        <begin position="2"/>
        <end position="208"/>
    </location>
</feature>
<keyword evidence="8 9" id="KW-0472">Membrane</keyword>
<evidence type="ECO:0000256" key="6">
    <source>
        <dbReference type="ARBA" id="ARBA00022989"/>
    </source>
</evidence>
<organism evidence="12">
    <name type="scientific">bioreactor metagenome</name>
    <dbReference type="NCBI Taxonomy" id="1076179"/>
    <lineage>
        <taxon>unclassified sequences</taxon>
        <taxon>metagenomes</taxon>
        <taxon>ecological metagenomes</taxon>
    </lineage>
</organism>
<dbReference type="PROSITE" id="PS51371">
    <property type="entry name" value="CBS"/>
    <property type="match status" value="2"/>
</dbReference>
<dbReference type="Gene3D" id="3.30.465.10">
    <property type="match status" value="1"/>
</dbReference>
<dbReference type="FunFam" id="3.10.580.10:FF:000002">
    <property type="entry name" value="Magnesium/cobalt efflux protein CorC"/>
    <property type="match status" value="1"/>
</dbReference>
<dbReference type="PANTHER" id="PTHR22777">
    <property type="entry name" value="HEMOLYSIN-RELATED"/>
    <property type="match status" value="1"/>
</dbReference>
<dbReference type="Gene3D" id="3.10.580.10">
    <property type="entry name" value="CBS-domain"/>
    <property type="match status" value="1"/>
</dbReference>
<dbReference type="GO" id="GO:0050660">
    <property type="term" value="F:flavin adenine dinucleotide binding"/>
    <property type="evidence" value="ECO:0007669"/>
    <property type="project" value="InterPro"/>
</dbReference>
<dbReference type="Pfam" id="PF03471">
    <property type="entry name" value="CorC_HlyC"/>
    <property type="match status" value="1"/>
</dbReference>
<dbReference type="InterPro" id="IPR002550">
    <property type="entry name" value="CNNM"/>
</dbReference>
<dbReference type="GO" id="GO:0005886">
    <property type="term" value="C:plasma membrane"/>
    <property type="evidence" value="ECO:0007669"/>
    <property type="project" value="UniProtKB-SubCell"/>
</dbReference>
<dbReference type="Pfam" id="PF00571">
    <property type="entry name" value="CBS"/>
    <property type="match status" value="2"/>
</dbReference>
<accession>A0A645AAZ3</accession>
<dbReference type="PROSITE" id="PS51846">
    <property type="entry name" value="CNNM"/>
    <property type="match status" value="1"/>
</dbReference>
<gene>
    <name evidence="12" type="ORF">SDC9_97091</name>
</gene>
<reference evidence="12" key="1">
    <citation type="submission" date="2019-08" db="EMBL/GenBank/DDBJ databases">
        <authorList>
            <person name="Kucharzyk K."/>
            <person name="Murdoch R.W."/>
            <person name="Higgins S."/>
            <person name="Loffler F."/>
        </authorList>
    </citation>
    <scope>NUCLEOTIDE SEQUENCE</scope>
</reference>
<feature type="transmembrane region" description="Helical" evidence="9">
    <location>
        <begin position="68"/>
        <end position="88"/>
    </location>
</feature>
<name>A0A645AAZ3_9ZZZZ</name>
<dbReference type="InterPro" id="IPR005170">
    <property type="entry name" value="Transptr-assoc_dom"/>
</dbReference>
<keyword evidence="3" id="KW-1003">Cell membrane</keyword>
<dbReference type="PANTHER" id="PTHR22777:SF32">
    <property type="entry name" value="UPF0053 INNER MEMBRANE PROTEIN YFJD"/>
    <property type="match status" value="1"/>
</dbReference>
<dbReference type="InterPro" id="IPR016169">
    <property type="entry name" value="FAD-bd_PCMH_sub2"/>
</dbReference>
<evidence type="ECO:0000256" key="9">
    <source>
        <dbReference type="SAM" id="Phobius"/>
    </source>
</evidence>
<protein>
    <submittedName>
        <fullName evidence="12">Uncharacterized protein</fullName>
    </submittedName>
</protein>
<feature type="transmembrane region" description="Helical" evidence="9">
    <location>
        <begin position="12"/>
        <end position="30"/>
    </location>
</feature>
<dbReference type="Pfam" id="PF01595">
    <property type="entry name" value="CNNM"/>
    <property type="match status" value="1"/>
</dbReference>
<evidence type="ECO:0000256" key="4">
    <source>
        <dbReference type="ARBA" id="ARBA00022692"/>
    </source>
</evidence>
<dbReference type="CDD" id="cd04590">
    <property type="entry name" value="CBS_pair_CorC_HlyC_assoc"/>
    <property type="match status" value="1"/>
</dbReference>
<comment type="similarity">
    <text evidence="2">Belongs to the UPF0053 family.</text>
</comment>
<dbReference type="InterPro" id="IPR036318">
    <property type="entry name" value="FAD-bd_PCMH-like_sf"/>
</dbReference>
<evidence type="ECO:0000256" key="3">
    <source>
        <dbReference type="ARBA" id="ARBA00022475"/>
    </source>
</evidence>
<feature type="transmembrane region" description="Helical" evidence="9">
    <location>
        <begin position="108"/>
        <end position="130"/>
    </location>
</feature>
<proteinExistence type="inferred from homology"/>
<keyword evidence="4 9" id="KW-0812">Transmembrane</keyword>
<evidence type="ECO:0000256" key="8">
    <source>
        <dbReference type="ARBA" id="ARBA00023136"/>
    </source>
</evidence>
<dbReference type="SMART" id="SM01091">
    <property type="entry name" value="CorC_HlyC"/>
    <property type="match status" value="1"/>
</dbReference>
<keyword evidence="5" id="KW-0677">Repeat</keyword>
<evidence type="ECO:0000256" key="7">
    <source>
        <dbReference type="ARBA" id="ARBA00023122"/>
    </source>
</evidence>
<dbReference type="EMBL" id="VSSQ01012930">
    <property type="protein sequence ID" value="MPM50352.1"/>
    <property type="molecule type" value="Genomic_DNA"/>
</dbReference>
<dbReference type="AlphaFoldDB" id="A0A645AAZ3"/>
<feature type="domain" description="CBS" evidence="10">
    <location>
        <begin position="291"/>
        <end position="348"/>
    </location>
</feature>
<evidence type="ECO:0000256" key="2">
    <source>
        <dbReference type="ARBA" id="ARBA00006337"/>
    </source>
</evidence>
<dbReference type="InterPro" id="IPR046342">
    <property type="entry name" value="CBS_dom_sf"/>
</dbReference>
<evidence type="ECO:0000256" key="1">
    <source>
        <dbReference type="ARBA" id="ARBA00004651"/>
    </source>
</evidence>
<feature type="transmembrane region" description="Helical" evidence="9">
    <location>
        <begin position="151"/>
        <end position="171"/>
    </location>
</feature>
<keyword evidence="7" id="KW-0129">CBS domain</keyword>
<dbReference type="InterPro" id="IPR000644">
    <property type="entry name" value="CBS_dom"/>
</dbReference>
<comment type="subcellular location">
    <subcellularLocation>
        <location evidence="1">Cell membrane</location>
        <topology evidence="1">Multi-pass membrane protein</topology>
    </subcellularLocation>
</comment>
<evidence type="ECO:0000313" key="12">
    <source>
        <dbReference type="EMBL" id="MPM50352.1"/>
    </source>
</evidence>
<dbReference type="SUPFAM" id="SSF56176">
    <property type="entry name" value="FAD-binding/transporter-associated domain-like"/>
    <property type="match status" value="1"/>
</dbReference>
<dbReference type="SUPFAM" id="SSF54631">
    <property type="entry name" value="CBS-domain pair"/>
    <property type="match status" value="1"/>
</dbReference>
<evidence type="ECO:0000256" key="5">
    <source>
        <dbReference type="ARBA" id="ARBA00022737"/>
    </source>
</evidence>
<keyword evidence="6 9" id="KW-1133">Transmembrane helix</keyword>
<dbReference type="InterPro" id="IPR044751">
    <property type="entry name" value="Ion_transp-like_CBS"/>
</dbReference>
<comment type="caution">
    <text evidence="12">The sequence shown here is derived from an EMBL/GenBank/DDBJ whole genome shotgun (WGS) entry which is preliminary data.</text>
</comment>
<evidence type="ECO:0000259" key="10">
    <source>
        <dbReference type="PROSITE" id="PS51371"/>
    </source>
</evidence>
<feature type="domain" description="CBS" evidence="10">
    <location>
        <begin position="227"/>
        <end position="286"/>
    </location>
</feature>
<sequence length="447" mass="49808">MEAGPSGTTAAILLILILFYALLTAAETAARTLNKNKLRRQTDMEEGKPDRLIVLAKKLTDTPSGLRACLSFTGFLAAGLSVWGLALPLAGALGEAGWLGFLGDSGRVWISVLMVMAIFTFALLALATLLPRKIAQRDPEKSIRRLSRMASAANSVFLPLARLCNAVYRALVRLAGIDPDEDSDQLTEDEIRQLVDVGEEKGAIKETEREMIENVFEFNNLTAADCMTHRTDVYAIWVDEDWDEITKMIEETGLSRFPVYEDDLDHIIGTVSTRDFLLNRQKPQPRPLREIIRKARFVPESVRTDALFRDMQHNKYHMAVVVDEYGGTSGLITMEDLIEEIVGNIYDEYDPQVQQDIVDLGQGRWKVSGAVDIEAFNETSDLDLPLDDGYDTIGGLILNELGTIPEEGSQPEIDYLGLRFKVLGVQDRRIEWVEIGPLEQSGDESDV</sequence>